<dbReference type="PRINTS" id="PR00039">
    <property type="entry name" value="HTHLYSR"/>
</dbReference>
<dbReference type="AlphaFoldDB" id="A0A437K0P3"/>
<dbReference type="InterPro" id="IPR036390">
    <property type="entry name" value="WH_DNA-bd_sf"/>
</dbReference>
<evidence type="ECO:0000256" key="1">
    <source>
        <dbReference type="ARBA" id="ARBA00009437"/>
    </source>
</evidence>
<dbReference type="EMBL" id="SACT01000001">
    <property type="protein sequence ID" value="RVT53919.1"/>
    <property type="molecule type" value="Genomic_DNA"/>
</dbReference>
<keyword evidence="3" id="KW-0238">DNA-binding</keyword>
<comment type="caution">
    <text evidence="6">The sequence shown here is derived from an EMBL/GenBank/DDBJ whole genome shotgun (WGS) entry which is preliminary data.</text>
</comment>
<keyword evidence="4" id="KW-0804">Transcription</keyword>
<proteinExistence type="inferred from homology"/>
<dbReference type="RefSeq" id="WP_128195573.1">
    <property type="nucleotide sequence ID" value="NZ_SACT01000001.1"/>
</dbReference>
<evidence type="ECO:0000256" key="2">
    <source>
        <dbReference type="ARBA" id="ARBA00023015"/>
    </source>
</evidence>
<accession>A0A437K0P3</accession>
<dbReference type="Gene3D" id="3.40.190.10">
    <property type="entry name" value="Periplasmic binding protein-like II"/>
    <property type="match status" value="2"/>
</dbReference>
<dbReference type="FunFam" id="1.10.10.10:FF:000001">
    <property type="entry name" value="LysR family transcriptional regulator"/>
    <property type="match status" value="1"/>
</dbReference>
<dbReference type="GO" id="GO:0003700">
    <property type="term" value="F:DNA-binding transcription factor activity"/>
    <property type="evidence" value="ECO:0007669"/>
    <property type="project" value="InterPro"/>
</dbReference>
<dbReference type="SUPFAM" id="SSF46785">
    <property type="entry name" value="Winged helix' DNA-binding domain"/>
    <property type="match status" value="1"/>
</dbReference>
<evidence type="ECO:0000259" key="5">
    <source>
        <dbReference type="PROSITE" id="PS50931"/>
    </source>
</evidence>
<dbReference type="InterPro" id="IPR036388">
    <property type="entry name" value="WH-like_DNA-bd_sf"/>
</dbReference>
<dbReference type="OrthoDB" id="5292387at2"/>
<evidence type="ECO:0000256" key="4">
    <source>
        <dbReference type="ARBA" id="ARBA00023163"/>
    </source>
</evidence>
<sequence length="305" mass="32789">MSSATLDLRPLRYFLAVADAGQMTLAAAQLGIQQPPLSQQIQALERQLGLRLFERHPKGVRLTDAGRALADDARLLVDDADALLARMQALARGDQGQLRLAFTSSAAAHAFTPETLRESRHRLPGVALTIVGERNAAEVSDDLLAGRLHAGFLREPVVASERLASLTLLSEPMVVAVPRDHALAARRRLALADFDGEPMILVRRPGGQGLYGKLLARCAQDGVVPAVVAEVERMMSGLNLVAAGVGLCVVPASMQGAHAQAIVYRPLVRAVGLEAPLTLVWRADRCHGALLRFVDLVRELAAERR</sequence>
<dbReference type="InterPro" id="IPR005119">
    <property type="entry name" value="LysR_subst-bd"/>
</dbReference>
<dbReference type="GO" id="GO:0003677">
    <property type="term" value="F:DNA binding"/>
    <property type="evidence" value="ECO:0007669"/>
    <property type="project" value="UniProtKB-KW"/>
</dbReference>
<name>A0A437K0P3_9BURK</name>
<dbReference type="GO" id="GO:0032993">
    <property type="term" value="C:protein-DNA complex"/>
    <property type="evidence" value="ECO:0007669"/>
    <property type="project" value="TreeGrafter"/>
</dbReference>
<dbReference type="Gene3D" id="1.10.10.10">
    <property type="entry name" value="Winged helix-like DNA-binding domain superfamily/Winged helix DNA-binding domain"/>
    <property type="match status" value="1"/>
</dbReference>
<dbReference type="Pfam" id="PF03466">
    <property type="entry name" value="LysR_substrate"/>
    <property type="match status" value="1"/>
</dbReference>
<keyword evidence="7" id="KW-1185">Reference proteome</keyword>
<dbReference type="Pfam" id="PF00126">
    <property type="entry name" value="HTH_1"/>
    <property type="match status" value="1"/>
</dbReference>
<evidence type="ECO:0000313" key="7">
    <source>
        <dbReference type="Proteomes" id="UP000288178"/>
    </source>
</evidence>
<dbReference type="PANTHER" id="PTHR30346:SF30">
    <property type="entry name" value="SMALL NEUTRAL PROTEASE REGULATORY PROTEIN"/>
    <property type="match status" value="1"/>
</dbReference>
<dbReference type="PANTHER" id="PTHR30346">
    <property type="entry name" value="TRANSCRIPTIONAL DUAL REGULATOR HCAR-RELATED"/>
    <property type="match status" value="1"/>
</dbReference>
<evidence type="ECO:0000256" key="3">
    <source>
        <dbReference type="ARBA" id="ARBA00023125"/>
    </source>
</evidence>
<evidence type="ECO:0000313" key="6">
    <source>
        <dbReference type="EMBL" id="RVT53919.1"/>
    </source>
</evidence>
<reference evidence="6 7" key="1">
    <citation type="submission" date="2019-01" db="EMBL/GenBank/DDBJ databases">
        <authorList>
            <person name="Chen W.-M."/>
        </authorList>
    </citation>
    <scope>NUCLEOTIDE SEQUENCE [LARGE SCALE GENOMIC DNA]</scope>
    <source>
        <strain evidence="6 7">ICH-3</strain>
    </source>
</reference>
<protein>
    <submittedName>
        <fullName evidence="6">LysR family transcriptional regulator</fullName>
    </submittedName>
</protein>
<dbReference type="PROSITE" id="PS50931">
    <property type="entry name" value="HTH_LYSR"/>
    <property type="match status" value="1"/>
</dbReference>
<organism evidence="6 7">
    <name type="scientific">Rubrivivax albus</name>
    <dbReference type="NCBI Taxonomy" id="2499835"/>
    <lineage>
        <taxon>Bacteria</taxon>
        <taxon>Pseudomonadati</taxon>
        <taxon>Pseudomonadota</taxon>
        <taxon>Betaproteobacteria</taxon>
        <taxon>Burkholderiales</taxon>
        <taxon>Sphaerotilaceae</taxon>
        <taxon>Rubrivivax</taxon>
    </lineage>
</organism>
<dbReference type="InterPro" id="IPR000847">
    <property type="entry name" value="LysR_HTH_N"/>
</dbReference>
<gene>
    <name evidence="6" type="ORF">ENE75_03285</name>
</gene>
<dbReference type="Proteomes" id="UP000288178">
    <property type="component" value="Unassembled WGS sequence"/>
</dbReference>
<keyword evidence="2" id="KW-0805">Transcription regulation</keyword>
<dbReference type="SUPFAM" id="SSF53850">
    <property type="entry name" value="Periplasmic binding protein-like II"/>
    <property type="match status" value="1"/>
</dbReference>
<feature type="domain" description="HTH lysR-type" evidence="5">
    <location>
        <begin position="6"/>
        <end position="63"/>
    </location>
</feature>
<comment type="similarity">
    <text evidence="1">Belongs to the LysR transcriptional regulatory family.</text>
</comment>